<proteinExistence type="predicted"/>
<name>A0A8X7VSZ0_BRACI</name>
<dbReference type="AlphaFoldDB" id="A0A8X7VSZ0"/>
<feature type="transmembrane region" description="Helical" evidence="2">
    <location>
        <begin position="511"/>
        <end position="534"/>
    </location>
</feature>
<evidence type="ECO:0000256" key="1">
    <source>
        <dbReference type="SAM" id="MobiDB-lite"/>
    </source>
</evidence>
<feature type="transmembrane region" description="Helical" evidence="2">
    <location>
        <begin position="171"/>
        <end position="195"/>
    </location>
</feature>
<feature type="region of interest" description="Disordered" evidence="1">
    <location>
        <begin position="379"/>
        <end position="407"/>
    </location>
</feature>
<evidence type="ECO:0000313" key="4">
    <source>
        <dbReference type="Proteomes" id="UP000886595"/>
    </source>
</evidence>
<accession>A0A8X7VSZ0</accession>
<evidence type="ECO:0000256" key="2">
    <source>
        <dbReference type="SAM" id="Phobius"/>
    </source>
</evidence>
<sequence length="625" mass="70114">MAAKIVSSSSASVLVPGSFQPLTSFQSQFRPLRRHQHAHLHCYHPLHRKTDKIASLPISFKDHKPREVSQKRAYLPLATSEDDPETLSQPEDTPRDDSSSIQHNGNGGKPGFISFYNPRNKTGDIVLPPEEAQSTWGRLLWLIGPTVLVSSFTLPPIYLRRIVSAVFEDSLLTDFLILFFTEALFYCGVAAFLLITHRSKTSSTRTNPSQLGQRISSVATLVLSLMIPMVTMGFVWPWTGPAASATLAPYLVGIVVQFAFEQYARYRKTKHILLLFIYTFSHVGSSQTKTTSLRRCWYKNKLFINHRLVACNLLSLSLLYLSASPPPLSSSFPLLGSPCSGGLKAKSFKVTSFKGGIQNSESGGSEGGKKVTNKSVKLSYRSDDDENNVNSSPKAQNTSLSYTSEADDSVTGQPAIQKLFKKWLTLLRTQSPVQVVDEALRGEEVPQTTKPETETEIKKTESLQSTKSTLWTLFWSLDAAIKIPLLLFVPAFLAVNAIYGAEVTKELSPLWIAGPLIVALYVKMFQGLCTLYAFCFNQTTKVMRNLPSYYLIAYHYISHGKLRDDVRALVTRPMVAIKNADYKELTGTKLKQFREWIVEIYLDFVESIWPYYCRTIRFLKRANLI</sequence>
<keyword evidence="2" id="KW-0812">Transmembrane</keyword>
<feature type="transmembrane region" description="Helical" evidence="2">
    <location>
        <begin position="479"/>
        <end position="499"/>
    </location>
</feature>
<organism evidence="3 4">
    <name type="scientific">Brassica carinata</name>
    <name type="common">Ethiopian mustard</name>
    <name type="synonym">Abyssinian cabbage</name>
    <dbReference type="NCBI Taxonomy" id="52824"/>
    <lineage>
        <taxon>Eukaryota</taxon>
        <taxon>Viridiplantae</taxon>
        <taxon>Streptophyta</taxon>
        <taxon>Embryophyta</taxon>
        <taxon>Tracheophyta</taxon>
        <taxon>Spermatophyta</taxon>
        <taxon>Magnoliopsida</taxon>
        <taxon>eudicotyledons</taxon>
        <taxon>Gunneridae</taxon>
        <taxon>Pentapetalae</taxon>
        <taxon>rosids</taxon>
        <taxon>malvids</taxon>
        <taxon>Brassicales</taxon>
        <taxon>Brassicaceae</taxon>
        <taxon>Brassiceae</taxon>
        <taxon>Brassica</taxon>
    </lineage>
</organism>
<dbReference type="Proteomes" id="UP000886595">
    <property type="component" value="Unassembled WGS sequence"/>
</dbReference>
<feature type="transmembrane region" description="Helical" evidence="2">
    <location>
        <begin position="139"/>
        <end position="159"/>
    </location>
</feature>
<evidence type="ECO:0000313" key="3">
    <source>
        <dbReference type="EMBL" id="KAG2316826.1"/>
    </source>
</evidence>
<feature type="region of interest" description="Disordered" evidence="1">
    <location>
        <begin position="72"/>
        <end position="113"/>
    </location>
</feature>
<dbReference type="EMBL" id="JAAMPC010000004">
    <property type="protein sequence ID" value="KAG2316826.1"/>
    <property type="molecule type" value="Genomic_DNA"/>
</dbReference>
<keyword evidence="2" id="KW-1133">Transmembrane helix</keyword>
<dbReference type="PANTHER" id="PTHR48223">
    <property type="entry name" value="DEFECTIVE 2759, PUTATIVE ISOFORM 1-RELATED"/>
    <property type="match status" value="1"/>
</dbReference>
<feature type="compositionally biased region" description="Polar residues" evidence="1">
    <location>
        <begin position="388"/>
        <end position="407"/>
    </location>
</feature>
<keyword evidence="4" id="KW-1185">Reference proteome</keyword>
<gene>
    <name evidence="3" type="ORF">Bca52824_019948</name>
</gene>
<feature type="transmembrane region" description="Helical" evidence="2">
    <location>
        <begin position="215"/>
        <end position="236"/>
    </location>
</feature>
<comment type="caution">
    <text evidence="3">The sequence shown here is derived from an EMBL/GenBank/DDBJ whole genome shotgun (WGS) entry which is preliminary data.</text>
</comment>
<dbReference type="PANTHER" id="PTHR48223:SF3">
    <property type="entry name" value="ABC TRANSMEMBRANE TYPE-1 DOMAIN-CONTAINING PROTEIN"/>
    <property type="match status" value="1"/>
</dbReference>
<feature type="transmembrane region" description="Helical" evidence="2">
    <location>
        <begin position="242"/>
        <end position="260"/>
    </location>
</feature>
<keyword evidence="2" id="KW-0472">Membrane</keyword>
<dbReference type="OrthoDB" id="748739at2759"/>
<reference evidence="3 4" key="1">
    <citation type="submission" date="2020-02" db="EMBL/GenBank/DDBJ databases">
        <authorList>
            <person name="Ma Q."/>
            <person name="Huang Y."/>
            <person name="Song X."/>
            <person name="Pei D."/>
        </authorList>
    </citation>
    <scope>NUCLEOTIDE SEQUENCE [LARGE SCALE GENOMIC DNA]</scope>
    <source>
        <strain evidence="3">Sxm20200214</strain>
        <tissue evidence="3">Leaf</tissue>
    </source>
</reference>
<protein>
    <submittedName>
        <fullName evidence="3">Uncharacterized protein</fullName>
    </submittedName>
</protein>